<protein>
    <recommendedName>
        <fullName evidence="5">DUF262 domain-containing protein</fullName>
    </recommendedName>
</protein>
<feature type="domain" description="GmrSD restriction endonucleases C-terminal" evidence="2">
    <location>
        <begin position="420"/>
        <end position="546"/>
    </location>
</feature>
<dbReference type="InterPro" id="IPR004919">
    <property type="entry name" value="GmrSD_N"/>
</dbReference>
<gene>
    <name evidence="3" type="ORF">N782_12685</name>
</gene>
<keyword evidence="4" id="KW-1185">Reference proteome</keyword>
<dbReference type="Pfam" id="PF07510">
    <property type="entry name" value="GmrSD_C"/>
    <property type="match status" value="1"/>
</dbReference>
<dbReference type="OrthoDB" id="9798761at2"/>
<proteinExistence type="predicted"/>
<dbReference type="EMBL" id="AVBF01000002">
    <property type="protein sequence ID" value="KGP74483.1"/>
    <property type="molecule type" value="Genomic_DNA"/>
</dbReference>
<organism evidence="3 4">
    <name type="scientific">Pontibacillus yanchengensis Y32</name>
    <dbReference type="NCBI Taxonomy" id="1385514"/>
    <lineage>
        <taxon>Bacteria</taxon>
        <taxon>Bacillati</taxon>
        <taxon>Bacillota</taxon>
        <taxon>Bacilli</taxon>
        <taxon>Bacillales</taxon>
        <taxon>Bacillaceae</taxon>
        <taxon>Pontibacillus</taxon>
    </lineage>
</organism>
<evidence type="ECO:0000259" key="2">
    <source>
        <dbReference type="Pfam" id="PF07510"/>
    </source>
</evidence>
<dbReference type="RefSeq" id="WP_036815494.1">
    <property type="nucleotide sequence ID" value="NZ_AVBF01000002.1"/>
</dbReference>
<dbReference type="STRING" id="1385514.N782_12685"/>
<feature type="domain" description="GmrSD restriction endonucleases N-terminal" evidence="1">
    <location>
        <begin position="13"/>
        <end position="239"/>
    </location>
</feature>
<reference evidence="3 4" key="1">
    <citation type="journal article" date="2015" name="Stand. Genomic Sci.">
        <title>High quality draft genome sequence of the moderately halophilic bacterium Pontibacillus yanchengensis Y32(T) and comparison among Pontibacillus genomes.</title>
        <authorList>
            <person name="Huang J."/>
            <person name="Qiao Z.X."/>
            <person name="Tang J.W."/>
            <person name="Wang G."/>
        </authorList>
    </citation>
    <scope>NUCLEOTIDE SEQUENCE [LARGE SCALE GENOMIC DNA]</scope>
    <source>
        <strain evidence="3 4">Y32</strain>
    </source>
</reference>
<dbReference type="PANTHER" id="PTHR35149">
    <property type="entry name" value="SLL5132 PROTEIN"/>
    <property type="match status" value="1"/>
</dbReference>
<dbReference type="eggNOG" id="COG1479">
    <property type="taxonomic scope" value="Bacteria"/>
</dbReference>
<evidence type="ECO:0000259" key="1">
    <source>
        <dbReference type="Pfam" id="PF03235"/>
    </source>
</evidence>
<dbReference type="Proteomes" id="UP000030147">
    <property type="component" value="Unassembled WGS sequence"/>
</dbReference>
<name>A0A0A2TJ81_9BACI</name>
<dbReference type="Pfam" id="PF03235">
    <property type="entry name" value="GmrSD_N"/>
    <property type="match status" value="1"/>
</dbReference>
<accession>A0A0A2TJ81</accession>
<sequence length="561" mass="66284">MAIQNSGKETVGSFLQKDRYFIPDYQREYAWEEGEQIDDFWADINYAISERTFNHFFGQVVIHDNRDEQKKYVIDGQQRTTTSIIFLAALRDLFEELFKASNLSGARNKVEDIRLKFIGRWSEEENELRLTLGEIDSEYFRKNIQINSPEDAPPNEDSHQRIKQAYDFFYNKLKKKLNQEDDYEAQYKLLTSYYSTFITGFQLMYVETDELNEAFIIFETLNARGKDLETSDLLKNHLFRTSGTLIEKVKSEWMRTVDNLDNIDITNYLRHYWNSRSNFIREKDLYKRMRDFVSTPKKSEEFVTDLLAMSDVYKTLVRPNEEFYFVDSEINKVLANLKTLNARSFYPIVLSMVNSQYSEDTILKVVQMVETFIFRNCVVAGRVANKYETLFAGIAFKISEKQITTSEEIFKELKPELLNDEDFENAFRTLTIKKSSVAKYILRAINNYNEQEIQVLENNSKIHLEHIMPKKLGVWEVDEETHQTYLHRIGNLTLLGNEYNTRLKNKSFDVKKQTYINSKIEITKSICTYDEWDIAAIEERQKLLFEGALNRWGIQDLLLNT</sequence>
<dbReference type="AlphaFoldDB" id="A0A0A2TJ81"/>
<evidence type="ECO:0000313" key="4">
    <source>
        <dbReference type="Proteomes" id="UP000030147"/>
    </source>
</evidence>
<evidence type="ECO:0008006" key="5">
    <source>
        <dbReference type="Google" id="ProtNLM"/>
    </source>
</evidence>
<evidence type="ECO:0000313" key="3">
    <source>
        <dbReference type="EMBL" id="KGP74483.1"/>
    </source>
</evidence>
<dbReference type="InterPro" id="IPR011089">
    <property type="entry name" value="GmrSD_C"/>
</dbReference>
<comment type="caution">
    <text evidence="3">The sequence shown here is derived from an EMBL/GenBank/DDBJ whole genome shotgun (WGS) entry which is preliminary data.</text>
</comment>
<dbReference type="PANTHER" id="PTHR35149:SF2">
    <property type="entry name" value="DUF262 DOMAIN-CONTAINING PROTEIN"/>
    <property type="match status" value="1"/>
</dbReference>